<feature type="transmembrane region" description="Helical" evidence="1">
    <location>
        <begin position="134"/>
        <end position="150"/>
    </location>
</feature>
<evidence type="ECO:0000256" key="1">
    <source>
        <dbReference type="SAM" id="Phobius"/>
    </source>
</evidence>
<keyword evidence="3" id="KW-1185">Reference proteome</keyword>
<dbReference type="AlphaFoldDB" id="A0A4U1CVJ8"/>
<evidence type="ECO:0000313" key="3">
    <source>
        <dbReference type="Proteomes" id="UP000309488"/>
    </source>
</evidence>
<dbReference type="Proteomes" id="UP000309488">
    <property type="component" value="Unassembled WGS sequence"/>
</dbReference>
<organism evidence="2 3">
    <name type="scientific">Pedobacter polaris</name>
    <dbReference type="NCBI Taxonomy" id="2571273"/>
    <lineage>
        <taxon>Bacteria</taxon>
        <taxon>Pseudomonadati</taxon>
        <taxon>Bacteroidota</taxon>
        <taxon>Sphingobacteriia</taxon>
        <taxon>Sphingobacteriales</taxon>
        <taxon>Sphingobacteriaceae</taxon>
        <taxon>Pedobacter</taxon>
    </lineage>
</organism>
<accession>A0A4U1CVJ8</accession>
<comment type="caution">
    <text evidence="2">The sequence shown here is derived from an EMBL/GenBank/DDBJ whole genome shotgun (WGS) entry which is preliminary data.</text>
</comment>
<keyword evidence="1" id="KW-0812">Transmembrane</keyword>
<keyword evidence="1" id="KW-0472">Membrane</keyword>
<keyword evidence="1" id="KW-1133">Transmembrane helix</keyword>
<gene>
    <name evidence="2" type="ORF">FA048_00640</name>
</gene>
<sequence length="157" mass="17113">MNKYYYICIGIFPLPLYIMRMFLLIVLISISTYSLAQNPSGCIIVFPYGAVASYPGVYPTALGINVPSGQSADIVGKPAYSNTGGIAVSYSCYKNPNPTSTRQCAVRVPNGGSSYIWYGGVLAQNFYQCPIDDYIPILIVFTAIVGWVVIRKKLTLA</sequence>
<evidence type="ECO:0000313" key="2">
    <source>
        <dbReference type="EMBL" id="TKC12160.1"/>
    </source>
</evidence>
<dbReference type="EMBL" id="SWBR01000001">
    <property type="protein sequence ID" value="TKC12160.1"/>
    <property type="molecule type" value="Genomic_DNA"/>
</dbReference>
<dbReference type="RefSeq" id="WP_136838072.1">
    <property type="nucleotide sequence ID" value="NZ_SWBR01000001.1"/>
</dbReference>
<feature type="transmembrane region" description="Helical" evidence="1">
    <location>
        <begin position="7"/>
        <end position="30"/>
    </location>
</feature>
<dbReference type="OrthoDB" id="766081at2"/>
<protein>
    <submittedName>
        <fullName evidence="2">Uncharacterized protein</fullName>
    </submittedName>
</protein>
<proteinExistence type="predicted"/>
<reference evidence="2 3" key="1">
    <citation type="submission" date="2019-04" db="EMBL/GenBank/DDBJ databases">
        <title>Pedobacter sp. RP-3-22 sp. nov., isolated from Arctic soil.</title>
        <authorList>
            <person name="Dahal R.H."/>
            <person name="Kim D.-U."/>
        </authorList>
    </citation>
    <scope>NUCLEOTIDE SEQUENCE [LARGE SCALE GENOMIC DNA]</scope>
    <source>
        <strain evidence="2 3">RP-3-22</strain>
    </source>
</reference>
<name>A0A4U1CVJ8_9SPHI</name>